<dbReference type="Pfam" id="PF02801">
    <property type="entry name" value="Ketoacyl-synt_C"/>
    <property type="match status" value="1"/>
</dbReference>
<comment type="catalytic activity">
    <reaction evidence="12 14">
        <text>(9Z)-hexadecenoyl-[ACP] + malonyl-[ACP] + H(+) = 3-oxo-(11Z)-octadecenoyl-[ACP] + holo-[ACP] + CO2</text>
        <dbReference type="Rhea" id="RHEA:55040"/>
        <dbReference type="Rhea" id="RHEA-COMP:9623"/>
        <dbReference type="Rhea" id="RHEA-COMP:9685"/>
        <dbReference type="Rhea" id="RHEA-COMP:10800"/>
        <dbReference type="Rhea" id="RHEA-COMP:14074"/>
        <dbReference type="ChEBI" id="CHEBI:15378"/>
        <dbReference type="ChEBI" id="CHEBI:16526"/>
        <dbReference type="ChEBI" id="CHEBI:64479"/>
        <dbReference type="ChEBI" id="CHEBI:78449"/>
        <dbReference type="ChEBI" id="CHEBI:83989"/>
        <dbReference type="ChEBI" id="CHEBI:138538"/>
        <dbReference type="EC" id="2.3.1.179"/>
    </reaction>
</comment>
<dbReference type="GO" id="GO:0004315">
    <property type="term" value="F:3-oxoacyl-[acyl-carrier-protein] synthase activity"/>
    <property type="evidence" value="ECO:0007669"/>
    <property type="project" value="UniProtKB-UniRule"/>
</dbReference>
<comment type="function">
    <text evidence="11 14">Involved in the type II fatty acid elongation cycle. Catalyzes the elongation of a wide range of acyl-ACP by the addition of two carbons from malonyl-ACP to an acyl acceptor. Can efficiently catalyze the conversion of palmitoleoyl-ACP (cis-hexadec-9-enoyl-ACP) to cis-vaccenoyl-ACP (cis-octadec-11-enoyl-ACP), an essential step in the thermal regulation of fatty acid composition.</text>
</comment>
<evidence type="ECO:0000256" key="7">
    <source>
        <dbReference type="ARBA" id="ARBA00022832"/>
    </source>
</evidence>
<evidence type="ECO:0000256" key="1">
    <source>
        <dbReference type="ARBA" id="ARBA00005194"/>
    </source>
</evidence>
<sequence>MKRRVVVTGLGAVTPIGNDVESFWNGVKEGKVGIGPITRFDTTGYKATLAAELKDFVAKDRMDPRTARRMEPFSQYAVAAALEAVENSGLKMEEEDPYMVGVIIGSGVGSLQATETNEKKLMEKGPSRVDPLLVPKMITNMAAGNVSIATGAKGKCTNVVTACATGTHCIGDAFRAIQYGDADVMLAGGTEGAVCPIGIAGFASLTALSTSEDPLRASIPFDKDRGGFVMGEGAGVVVLEELEHAKKRNANILAEVVGYGATADAFHITSPAEDGSGAARAMENAMKEAGVVPAQVDYINAHGTGTHHNDLFETRAIKLAFKDAAKDVKINSTKSMVGHLLGAAGAVEFIVCVKSILDGFIHQTVGTTETEEELDLNYMIGAPAKQEVRYAMSNSLGFGGHNGTLLVKKYEED</sequence>
<keyword evidence="9 14" id="KW-0275">Fatty acid biosynthesis</keyword>
<evidence type="ECO:0000256" key="10">
    <source>
        <dbReference type="ARBA" id="ARBA00023315"/>
    </source>
</evidence>
<dbReference type="EMBL" id="PSQG01000002">
    <property type="protein sequence ID" value="RCH46097.1"/>
    <property type="molecule type" value="Genomic_DNA"/>
</dbReference>
<dbReference type="NCBIfam" id="NF005589">
    <property type="entry name" value="PRK07314.1"/>
    <property type="match status" value="1"/>
</dbReference>
<keyword evidence="6 14" id="KW-0808">Transferase</keyword>
<dbReference type="RefSeq" id="WP_114001521.1">
    <property type="nucleotide sequence ID" value="NZ_PSQG01000002.1"/>
</dbReference>
<dbReference type="InterPro" id="IPR000794">
    <property type="entry name" value="Beta-ketoacyl_synthase"/>
</dbReference>
<organism evidence="18 19">
    <name type="scientific">Blautia obeum</name>
    <dbReference type="NCBI Taxonomy" id="40520"/>
    <lineage>
        <taxon>Bacteria</taxon>
        <taxon>Bacillati</taxon>
        <taxon>Bacillota</taxon>
        <taxon>Clostridia</taxon>
        <taxon>Lachnospirales</taxon>
        <taxon>Lachnospiraceae</taxon>
        <taxon>Blautia</taxon>
    </lineage>
</organism>
<keyword evidence="8" id="KW-0443">Lipid metabolism</keyword>
<dbReference type="PANTHER" id="PTHR11712">
    <property type="entry name" value="POLYKETIDE SYNTHASE-RELATED"/>
    <property type="match status" value="1"/>
</dbReference>
<protein>
    <recommendedName>
        <fullName evidence="4 14">3-oxoacyl-[acyl-carrier-protein] synthase 2</fullName>
        <ecNumber evidence="3 14">2.3.1.179</ecNumber>
    </recommendedName>
</protein>
<evidence type="ECO:0000256" key="12">
    <source>
        <dbReference type="ARBA" id="ARBA00047318"/>
    </source>
</evidence>
<dbReference type="CDD" id="cd00834">
    <property type="entry name" value="KAS_I_II"/>
    <property type="match status" value="1"/>
</dbReference>
<dbReference type="SUPFAM" id="SSF53901">
    <property type="entry name" value="Thiolase-like"/>
    <property type="match status" value="2"/>
</dbReference>
<dbReference type="PANTHER" id="PTHR11712:SF336">
    <property type="entry name" value="3-OXOACYL-[ACYL-CARRIER-PROTEIN] SYNTHASE, MITOCHONDRIAL"/>
    <property type="match status" value="1"/>
</dbReference>
<dbReference type="PIRSF" id="PIRSF000447">
    <property type="entry name" value="KAS_II"/>
    <property type="match status" value="1"/>
</dbReference>
<dbReference type="Gene3D" id="3.40.47.10">
    <property type="match status" value="2"/>
</dbReference>
<reference evidence="18 19" key="1">
    <citation type="submission" date="2018-02" db="EMBL/GenBank/DDBJ databases">
        <title>Complete genome sequencing of Faecalibacterium prausnitzii strains isolated from the human gut.</title>
        <authorList>
            <person name="Fitzgerald B.C."/>
            <person name="Shkoporov A.N."/>
            <person name="Ross P.R."/>
            <person name="Hill C."/>
        </authorList>
    </citation>
    <scope>NUCLEOTIDE SEQUENCE [LARGE SCALE GENOMIC DNA]</scope>
    <source>
        <strain evidence="18 19">APC942/31-1</strain>
    </source>
</reference>
<dbReference type="FunFam" id="3.40.47.10:FF:000009">
    <property type="entry name" value="3-oxoacyl-[acyl-carrier-protein] synthase 2"/>
    <property type="match status" value="1"/>
</dbReference>
<evidence type="ECO:0000256" key="4">
    <source>
        <dbReference type="ARBA" id="ARBA00014657"/>
    </source>
</evidence>
<dbReference type="SMART" id="SM00825">
    <property type="entry name" value="PKS_KS"/>
    <property type="match status" value="1"/>
</dbReference>
<dbReference type="InterPro" id="IPR014030">
    <property type="entry name" value="Ketoacyl_synth_N"/>
</dbReference>
<evidence type="ECO:0000256" key="3">
    <source>
        <dbReference type="ARBA" id="ARBA00012356"/>
    </source>
</evidence>
<evidence type="ECO:0000256" key="9">
    <source>
        <dbReference type="ARBA" id="ARBA00023160"/>
    </source>
</evidence>
<dbReference type="AlphaFoldDB" id="A0A367G5W6"/>
<comment type="similarity">
    <text evidence="2 14 16">Belongs to the thiolase-like superfamily. Beta-ketoacyl-ACP synthases family.</text>
</comment>
<gene>
    <name evidence="18" type="primary">fabF</name>
    <name evidence="18" type="ORF">C4886_01665</name>
</gene>
<evidence type="ECO:0000256" key="11">
    <source>
        <dbReference type="ARBA" id="ARBA00024006"/>
    </source>
</evidence>
<dbReference type="UniPathway" id="UPA00094"/>
<evidence type="ECO:0000256" key="15">
    <source>
        <dbReference type="PIRSR" id="PIRSR000447-1"/>
    </source>
</evidence>
<name>A0A367G5W6_9FIRM</name>
<dbReference type="InterPro" id="IPR018201">
    <property type="entry name" value="Ketoacyl_synth_AS"/>
</dbReference>
<dbReference type="EC" id="2.3.1.179" evidence="3 14"/>
<dbReference type="Proteomes" id="UP000253208">
    <property type="component" value="Unassembled WGS sequence"/>
</dbReference>
<evidence type="ECO:0000256" key="16">
    <source>
        <dbReference type="RuleBase" id="RU003694"/>
    </source>
</evidence>
<evidence type="ECO:0000256" key="14">
    <source>
        <dbReference type="PIRNR" id="PIRNR000447"/>
    </source>
</evidence>
<proteinExistence type="inferred from homology"/>
<dbReference type="Pfam" id="PF00109">
    <property type="entry name" value="ketoacyl-synt"/>
    <property type="match status" value="1"/>
</dbReference>
<dbReference type="PROSITE" id="PS52004">
    <property type="entry name" value="KS3_2"/>
    <property type="match status" value="1"/>
</dbReference>
<feature type="domain" description="Ketosynthase family 3 (KS3)" evidence="17">
    <location>
        <begin position="2"/>
        <end position="409"/>
    </location>
</feature>
<evidence type="ECO:0000313" key="19">
    <source>
        <dbReference type="Proteomes" id="UP000253208"/>
    </source>
</evidence>
<accession>A0A367G5W6</accession>
<evidence type="ECO:0000259" key="17">
    <source>
        <dbReference type="PROSITE" id="PS52004"/>
    </source>
</evidence>
<dbReference type="InterPro" id="IPR017568">
    <property type="entry name" value="3-oxoacyl-ACP_synth-2"/>
</dbReference>
<comment type="pathway">
    <text evidence="1 14">Lipid metabolism; fatty acid biosynthesis.</text>
</comment>
<evidence type="ECO:0000256" key="13">
    <source>
        <dbReference type="ARBA" id="ARBA00047659"/>
    </source>
</evidence>
<keyword evidence="7" id="KW-0276">Fatty acid metabolism</keyword>
<dbReference type="PROSITE" id="PS00606">
    <property type="entry name" value="KS3_1"/>
    <property type="match status" value="1"/>
</dbReference>
<evidence type="ECO:0000256" key="8">
    <source>
        <dbReference type="ARBA" id="ARBA00023098"/>
    </source>
</evidence>
<evidence type="ECO:0000313" key="18">
    <source>
        <dbReference type="EMBL" id="RCH46097.1"/>
    </source>
</evidence>
<comment type="caution">
    <text evidence="18">The sequence shown here is derived from an EMBL/GenBank/DDBJ whole genome shotgun (WGS) entry which is preliminary data.</text>
</comment>
<comment type="catalytic activity">
    <reaction evidence="13 14">
        <text>a fatty acyl-[ACP] + malonyl-[ACP] + H(+) = a 3-oxoacyl-[ACP] + holo-[ACP] + CO2</text>
        <dbReference type="Rhea" id="RHEA:22836"/>
        <dbReference type="Rhea" id="RHEA-COMP:9623"/>
        <dbReference type="Rhea" id="RHEA-COMP:9685"/>
        <dbReference type="Rhea" id="RHEA-COMP:9916"/>
        <dbReference type="Rhea" id="RHEA-COMP:14125"/>
        <dbReference type="ChEBI" id="CHEBI:15378"/>
        <dbReference type="ChEBI" id="CHEBI:16526"/>
        <dbReference type="ChEBI" id="CHEBI:64479"/>
        <dbReference type="ChEBI" id="CHEBI:78449"/>
        <dbReference type="ChEBI" id="CHEBI:78776"/>
        <dbReference type="ChEBI" id="CHEBI:138651"/>
    </reaction>
</comment>
<evidence type="ECO:0000256" key="5">
    <source>
        <dbReference type="ARBA" id="ARBA00022516"/>
    </source>
</evidence>
<dbReference type="NCBIfam" id="TIGR03150">
    <property type="entry name" value="fabF"/>
    <property type="match status" value="1"/>
</dbReference>
<evidence type="ECO:0000256" key="6">
    <source>
        <dbReference type="ARBA" id="ARBA00022679"/>
    </source>
</evidence>
<dbReference type="InterPro" id="IPR020841">
    <property type="entry name" value="PKS_Beta-ketoAc_synthase_dom"/>
</dbReference>
<dbReference type="GO" id="GO:0006633">
    <property type="term" value="P:fatty acid biosynthetic process"/>
    <property type="evidence" value="ECO:0007669"/>
    <property type="project" value="UniProtKB-UniRule"/>
</dbReference>
<evidence type="ECO:0000256" key="2">
    <source>
        <dbReference type="ARBA" id="ARBA00008467"/>
    </source>
</evidence>
<dbReference type="InterPro" id="IPR016039">
    <property type="entry name" value="Thiolase-like"/>
</dbReference>
<feature type="active site" description="For beta-ketoacyl synthase activity" evidence="15">
    <location>
        <position position="163"/>
    </location>
</feature>
<keyword evidence="10 14" id="KW-0012">Acyltransferase</keyword>
<dbReference type="GO" id="GO:0005829">
    <property type="term" value="C:cytosol"/>
    <property type="evidence" value="ECO:0007669"/>
    <property type="project" value="TreeGrafter"/>
</dbReference>
<keyword evidence="5 14" id="KW-0444">Lipid biosynthesis</keyword>
<dbReference type="InterPro" id="IPR014031">
    <property type="entry name" value="Ketoacyl_synth_C"/>
</dbReference>